<dbReference type="Proteomes" id="UP000735302">
    <property type="component" value="Unassembled WGS sequence"/>
</dbReference>
<name>A0AAV4A446_9GAST</name>
<keyword evidence="2" id="KW-1185">Reference proteome</keyword>
<evidence type="ECO:0000313" key="1">
    <source>
        <dbReference type="EMBL" id="GFO01423.1"/>
    </source>
</evidence>
<sequence length="116" mass="11938">MAAKRAGPGPGRGNVMRAASTVSAQRLTKQSKRSCNCHAGLADLRLKASSALSTVRRSESAVLAPLLLGRASCLAVGPPGLTLICVEPSPMTIAGDVDEPWATLSCGLVLQEGPWT</sequence>
<protein>
    <submittedName>
        <fullName evidence="1">Uncharacterized protein</fullName>
    </submittedName>
</protein>
<accession>A0AAV4A446</accession>
<evidence type="ECO:0000313" key="2">
    <source>
        <dbReference type="Proteomes" id="UP000735302"/>
    </source>
</evidence>
<reference evidence="1 2" key="1">
    <citation type="journal article" date="2021" name="Elife">
        <title>Chloroplast acquisition without the gene transfer in kleptoplastic sea slugs, Plakobranchus ocellatus.</title>
        <authorList>
            <person name="Maeda T."/>
            <person name="Takahashi S."/>
            <person name="Yoshida T."/>
            <person name="Shimamura S."/>
            <person name="Takaki Y."/>
            <person name="Nagai Y."/>
            <person name="Toyoda A."/>
            <person name="Suzuki Y."/>
            <person name="Arimoto A."/>
            <person name="Ishii H."/>
            <person name="Satoh N."/>
            <person name="Nishiyama T."/>
            <person name="Hasebe M."/>
            <person name="Maruyama T."/>
            <person name="Minagawa J."/>
            <person name="Obokata J."/>
            <person name="Shigenobu S."/>
        </authorList>
    </citation>
    <scope>NUCLEOTIDE SEQUENCE [LARGE SCALE GENOMIC DNA]</scope>
</reference>
<proteinExistence type="predicted"/>
<comment type="caution">
    <text evidence="1">The sequence shown here is derived from an EMBL/GenBank/DDBJ whole genome shotgun (WGS) entry which is preliminary data.</text>
</comment>
<organism evidence="1 2">
    <name type="scientific">Plakobranchus ocellatus</name>
    <dbReference type="NCBI Taxonomy" id="259542"/>
    <lineage>
        <taxon>Eukaryota</taxon>
        <taxon>Metazoa</taxon>
        <taxon>Spiralia</taxon>
        <taxon>Lophotrochozoa</taxon>
        <taxon>Mollusca</taxon>
        <taxon>Gastropoda</taxon>
        <taxon>Heterobranchia</taxon>
        <taxon>Euthyneura</taxon>
        <taxon>Panpulmonata</taxon>
        <taxon>Sacoglossa</taxon>
        <taxon>Placobranchoidea</taxon>
        <taxon>Plakobranchidae</taxon>
        <taxon>Plakobranchus</taxon>
    </lineage>
</organism>
<gene>
    <name evidence="1" type="ORF">PoB_002792800</name>
</gene>
<dbReference type="EMBL" id="BLXT01003294">
    <property type="protein sequence ID" value="GFO01423.1"/>
    <property type="molecule type" value="Genomic_DNA"/>
</dbReference>
<dbReference type="AlphaFoldDB" id="A0AAV4A446"/>